<protein>
    <submittedName>
        <fullName evidence="1">Uncharacterized protein</fullName>
    </submittedName>
</protein>
<sequence length="270" mass="27984">MTLAELREAEAPPEIGALYARLREASGVPLVNLIHRHLATMEGVLPWLWAAIRPPLEDGSLAGVRERLAAAIDLPPLAPLPAEAWAAAGLTAEARPAVANLVDVYNRGNLTNLILLTAIRRSLEGTPAEPAPPPPRLAPPAMLPAPPPLPRLGTLPPGLAAQVEALAARHAGTVVPSLYLHLAHWPALPAALPGWAGPLLEPGRIAAARAATLRLAEAEADALRPALAPPGPIPPAHGAAALAVITRFTRAVIPDMVPIGLGLRRLLAPG</sequence>
<dbReference type="AlphaFoldDB" id="A0A1G6KP27"/>
<evidence type="ECO:0000313" key="2">
    <source>
        <dbReference type="Proteomes" id="UP000198925"/>
    </source>
</evidence>
<proteinExistence type="predicted"/>
<reference evidence="1 2" key="1">
    <citation type="submission" date="2016-10" db="EMBL/GenBank/DDBJ databases">
        <authorList>
            <person name="de Groot N.N."/>
        </authorList>
    </citation>
    <scope>NUCLEOTIDE SEQUENCE [LARGE SCALE GENOMIC DNA]</scope>
    <source>
        <strain evidence="1 2">CPCC 100156</strain>
    </source>
</reference>
<name>A0A1G6KP27_9PROT</name>
<evidence type="ECO:0000313" key="1">
    <source>
        <dbReference type="EMBL" id="SDC32829.1"/>
    </source>
</evidence>
<gene>
    <name evidence="1" type="ORF">SAMN04487779_1001592</name>
</gene>
<dbReference type="RefSeq" id="WP_090660275.1">
    <property type="nucleotide sequence ID" value="NZ_FMZX01000001.1"/>
</dbReference>
<dbReference type="Proteomes" id="UP000198925">
    <property type="component" value="Unassembled WGS sequence"/>
</dbReference>
<dbReference type="EMBL" id="FMZX01000001">
    <property type="protein sequence ID" value="SDC32829.1"/>
    <property type="molecule type" value="Genomic_DNA"/>
</dbReference>
<keyword evidence="2" id="KW-1185">Reference proteome</keyword>
<dbReference type="STRING" id="938405.SAMN02927895_00780"/>
<organism evidence="1 2">
    <name type="scientific">Belnapia rosea</name>
    <dbReference type="NCBI Taxonomy" id="938405"/>
    <lineage>
        <taxon>Bacteria</taxon>
        <taxon>Pseudomonadati</taxon>
        <taxon>Pseudomonadota</taxon>
        <taxon>Alphaproteobacteria</taxon>
        <taxon>Acetobacterales</taxon>
        <taxon>Roseomonadaceae</taxon>
        <taxon>Belnapia</taxon>
    </lineage>
</organism>
<accession>A0A1G6KP27</accession>